<feature type="chain" id="PRO_5041901054" evidence="2">
    <location>
        <begin position="18"/>
        <end position="88"/>
    </location>
</feature>
<feature type="region of interest" description="Disordered" evidence="1">
    <location>
        <begin position="37"/>
        <end position="63"/>
    </location>
</feature>
<gene>
    <name evidence="3" type="ORF">CTEN210_03169</name>
</gene>
<sequence length="88" mass="9410">MKFIAVATLALASTASAFVPVSTPFGVATSLDAKHVQNKAAKKANHNRPKKSRPSDINRKPVVYPSFEKPSEYTISDAPAAPVTKKSE</sequence>
<dbReference type="InterPro" id="IPR020526">
    <property type="entry name" value="Ribosomal_cL38"/>
</dbReference>
<dbReference type="GO" id="GO:0019843">
    <property type="term" value="F:rRNA binding"/>
    <property type="evidence" value="ECO:0007669"/>
    <property type="project" value="InterPro"/>
</dbReference>
<comment type="caution">
    <text evidence="3">The sequence shown here is derived from an EMBL/GenBank/DDBJ whole genome shotgun (WGS) entry which is preliminary data.</text>
</comment>
<dbReference type="GO" id="GO:0009507">
    <property type="term" value="C:chloroplast"/>
    <property type="evidence" value="ECO:0007669"/>
    <property type="project" value="InterPro"/>
</dbReference>
<keyword evidence="4" id="KW-1185">Reference proteome</keyword>
<accession>A0AAD3CL72</accession>
<dbReference type="AlphaFoldDB" id="A0AAD3CL72"/>
<protein>
    <submittedName>
        <fullName evidence="3">Uncharacterized protein</fullName>
    </submittedName>
</protein>
<proteinExistence type="predicted"/>
<feature type="compositionally biased region" description="Basic residues" evidence="1">
    <location>
        <begin position="37"/>
        <end position="52"/>
    </location>
</feature>
<dbReference type="GO" id="GO:0005840">
    <property type="term" value="C:ribosome"/>
    <property type="evidence" value="ECO:0007669"/>
    <property type="project" value="InterPro"/>
</dbReference>
<keyword evidence="2" id="KW-0732">Signal</keyword>
<dbReference type="Pfam" id="PF17257">
    <property type="entry name" value="DUF5323"/>
    <property type="match status" value="1"/>
</dbReference>
<organism evidence="3 4">
    <name type="scientific">Chaetoceros tenuissimus</name>
    <dbReference type="NCBI Taxonomy" id="426638"/>
    <lineage>
        <taxon>Eukaryota</taxon>
        <taxon>Sar</taxon>
        <taxon>Stramenopiles</taxon>
        <taxon>Ochrophyta</taxon>
        <taxon>Bacillariophyta</taxon>
        <taxon>Coscinodiscophyceae</taxon>
        <taxon>Chaetocerotophycidae</taxon>
        <taxon>Chaetocerotales</taxon>
        <taxon>Chaetocerotaceae</taxon>
        <taxon>Chaetoceros</taxon>
    </lineage>
</organism>
<name>A0AAD3CL72_9STRA</name>
<evidence type="ECO:0000256" key="2">
    <source>
        <dbReference type="SAM" id="SignalP"/>
    </source>
</evidence>
<evidence type="ECO:0000313" key="4">
    <source>
        <dbReference type="Proteomes" id="UP001054902"/>
    </source>
</evidence>
<evidence type="ECO:0000313" key="3">
    <source>
        <dbReference type="EMBL" id="GFH46695.1"/>
    </source>
</evidence>
<feature type="signal peptide" evidence="2">
    <location>
        <begin position="1"/>
        <end position="17"/>
    </location>
</feature>
<dbReference type="Proteomes" id="UP001054902">
    <property type="component" value="Unassembled WGS sequence"/>
</dbReference>
<dbReference type="GO" id="GO:0003735">
    <property type="term" value="F:structural constituent of ribosome"/>
    <property type="evidence" value="ECO:0007669"/>
    <property type="project" value="InterPro"/>
</dbReference>
<dbReference type="GO" id="GO:0006412">
    <property type="term" value="P:translation"/>
    <property type="evidence" value="ECO:0007669"/>
    <property type="project" value="InterPro"/>
</dbReference>
<reference evidence="3 4" key="1">
    <citation type="journal article" date="2021" name="Sci. Rep.">
        <title>The genome of the diatom Chaetoceros tenuissimus carries an ancient integrated fragment of an extant virus.</title>
        <authorList>
            <person name="Hongo Y."/>
            <person name="Kimura K."/>
            <person name="Takaki Y."/>
            <person name="Yoshida Y."/>
            <person name="Baba S."/>
            <person name="Kobayashi G."/>
            <person name="Nagasaki K."/>
            <person name="Hano T."/>
            <person name="Tomaru Y."/>
        </authorList>
    </citation>
    <scope>NUCLEOTIDE SEQUENCE [LARGE SCALE GENOMIC DNA]</scope>
    <source>
        <strain evidence="3 4">NIES-3715</strain>
    </source>
</reference>
<dbReference type="EMBL" id="BLLK01000022">
    <property type="protein sequence ID" value="GFH46695.1"/>
    <property type="molecule type" value="Genomic_DNA"/>
</dbReference>
<evidence type="ECO:0000256" key="1">
    <source>
        <dbReference type="SAM" id="MobiDB-lite"/>
    </source>
</evidence>